<accession>A0ABP8KRG2</accession>
<keyword evidence="2" id="KW-1185">Reference proteome</keyword>
<dbReference type="EMBL" id="BAABHB010000011">
    <property type="protein sequence ID" value="GAA4414259.1"/>
    <property type="molecule type" value="Genomic_DNA"/>
</dbReference>
<reference evidence="2" key="1">
    <citation type="journal article" date="2019" name="Int. J. Syst. Evol. Microbiol.">
        <title>The Global Catalogue of Microorganisms (GCM) 10K type strain sequencing project: providing services to taxonomists for standard genome sequencing and annotation.</title>
        <authorList>
            <consortium name="The Broad Institute Genomics Platform"/>
            <consortium name="The Broad Institute Genome Sequencing Center for Infectious Disease"/>
            <person name="Wu L."/>
            <person name="Ma J."/>
        </authorList>
    </citation>
    <scope>NUCLEOTIDE SEQUENCE [LARGE SCALE GENOMIC DNA]</scope>
    <source>
        <strain evidence="2">JCM 17925</strain>
    </source>
</reference>
<organism evidence="1 2">
    <name type="scientific">Nibrella viscosa</name>
    <dbReference type="NCBI Taxonomy" id="1084524"/>
    <lineage>
        <taxon>Bacteria</taxon>
        <taxon>Pseudomonadati</taxon>
        <taxon>Bacteroidota</taxon>
        <taxon>Cytophagia</taxon>
        <taxon>Cytophagales</taxon>
        <taxon>Spirosomataceae</taxon>
        <taxon>Nibrella</taxon>
    </lineage>
</organism>
<protein>
    <submittedName>
        <fullName evidence="1">Uncharacterized protein</fullName>
    </submittedName>
</protein>
<proteinExistence type="predicted"/>
<gene>
    <name evidence="1" type="ORF">GCM10023187_43470</name>
</gene>
<sequence>MLTRQLESTGEKLLLEDKSSVVQNLIQQGLGELLDLSSQMLAKLNPFFKGGSADMRFVAVDDRGSTVTEQEVPDFAAVYKAAKSGDTSENTDVFLFSTSKVKRLSALIGKYHPVKEVYFTTRLGNSDYLPLTQVSLLCQEELTFAPEQYQYSARLEWQHDAGSEPIMEYTWRQPYTVSPDLPAFEKKVRETLKEVLSQIKRSLKTK</sequence>
<comment type="caution">
    <text evidence="1">The sequence shown here is derived from an EMBL/GenBank/DDBJ whole genome shotgun (WGS) entry which is preliminary data.</text>
</comment>
<name>A0ABP8KRG2_9BACT</name>
<evidence type="ECO:0000313" key="2">
    <source>
        <dbReference type="Proteomes" id="UP001500936"/>
    </source>
</evidence>
<evidence type="ECO:0000313" key="1">
    <source>
        <dbReference type="EMBL" id="GAA4414259.1"/>
    </source>
</evidence>
<dbReference type="Proteomes" id="UP001500936">
    <property type="component" value="Unassembled WGS sequence"/>
</dbReference>